<proteinExistence type="predicted"/>
<keyword evidence="2" id="KW-1185">Reference proteome</keyword>
<name>A0A9D3MUN8_ANGAN</name>
<dbReference type="AlphaFoldDB" id="A0A9D3MUN8"/>
<sequence length="122" mass="14039">MRSHYITLHYRHLADALIQSDLHNFLHSTLHCIHLYSWIYTEAMQVKYLAQGYNGSVLTRESNLRPFGYERSSLPTASHSVSAACADRKCLKGLWVLSAKVLCFRIGLRQLFSWNVKLTLQA</sequence>
<dbReference type="Proteomes" id="UP001044222">
    <property type="component" value="Unassembled WGS sequence"/>
</dbReference>
<protein>
    <submittedName>
        <fullName evidence="1">Uncharacterized protein</fullName>
    </submittedName>
</protein>
<accession>A0A9D3MUN8</accession>
<organism evidence="1 2">
    <name type="scientific">Anguilla anguilla</name>
    <name type="common">European freshwater eel</name>
    <name type="synonym">Muraena anguilla</name>
    <dbReference type="NCBI Taxonomy" id="7936"/>
    <lineage>
        <taxon>Eukaryota</taxon>
        <taxon>Metazoa</taxon>
        <taxon>Chordata</taxon>
        <taxon>Craniata</taxon>
        <taxon>Vertebrata</taxon>
        <taxon>Euteleostomi</taxon>
        <taxon>Actinopterygii</taxon>
        <taxon>Neopterygii</taxon>
        <taxon>Teleostei</taxon>
        <taxon>Anguilliformes</taxon>
        <taxon>Anguillidae</taxon>
        <taxon>Anguilla</taxon>
    </lineage>
</organism>
<comment type="caution">
    <text evidence="1">The sequence shown here is derived from an EMBL/GenBank/DDBJ whole genome shotgun (WGS) entry which is preliminary data.</text>
</comment>
<evidence type="ECO:0000313" key="1">
    <source>
        <dbReference type="EMBL" id="KAG5853660.1"/>
    </source>
</evidence>
<evidence type="ECO:0000313" key="2">
    <source>
        <dbReference type="Proteomes" id="UP001044222"/>
    </source>
</evidence>
<dbReference type="EMBL" id="JAFIRN010000002">
    <property type="protein sequence ID" value="KAG5853660.1"/>
    <property type="molecule type" value="Genomic_DNA"/>
</dbReference>
<reference evidence="1" key="1">
    <citation type="submission" date="2021-01" db="EMBL/GenBank/DDBJ databases">
        <title>A chromosome-scale assembly of European eel, Anguilla anguilla.</title>
        <authorList>
            <person name="Henkel C."/>
            <person name="Jong-Raadsen S.A."/>
            <person name="Dufour S."/>
            <person name="Weltzien F.-A."/>
            <person name="Palstra A.P."/>
            <person name="Pelster B."/>
            <person name="Spaink H.P."/>
            <person name="Van Den Thillart G.E."/>
            <person name="Jansen H."/>
            <person name="Zahm M."/>
            <person name="Klopp C."/>
            <person name="Cedric C."/>
            <person name="Louis A."/>
            <person name="Berthelot C."/>
            <person name="Parey E."/>
            <person name="Roest Crollius H."/>
            <person name="Montfort J."/>
            <person name="Robinson-Rechavi M."/>
            <person name="Bucao C."/>
            <person name="Bouchez O."/>
            <person name="Gislard M."/>
            <person name="Lluch J."/>
            <person name="Milhes M."/>
            <person name="Lampietro C."/>
            <person name="Lopez Roques C."/>
            <person name="Donnadieu C."/>
            <person name="Braasch I."/>
            <person name="Desvignes T."/>
            <person name="Postlethwait J."/>
            <person name="Bobe J."/>
            <person name="Guiguen Y."/>
            <person name="Dirks R."/>
        </authorList>
    </citation>
    <scope>NUCLEOTIDE SEQUENCE</scope>
    <source>
        <strain evidence="1">Tag_6206</strain>
        <tissue evidence="1">Liver</tissue>
    </source>
</reference>
<gene>
    <name evidence="1" type="ORF">ANANG_G00028340</name>
</gene>